<sequence length="341" mass="36977">MDTHDPMPPVLDVAGLRTMFFTRQGLLRAVDDVSFSVARGEVLAVVGESGCGKSITALSIMRLVPSPPGRIVGGSVTLDGRDLLKLDEAQMRGVRGNEMSMIFQEPMTSLNPVLTVGSQISEAIRLHQDLSRAAAADKAVEMLRRVKIPEPAQRAREFPHQLSGGMRQRAMIAMALACNPKVLIADEPTTALDVTIQAQILELILRLQQDLGTAVILITHDLGVVAETAQRVIVMYAGRKIEEADVGALFAEPLHPYTHGLLASVPRLAIMSGQVQAAQERLQEIPGMVPPLTNLPTGCAFAPRCRFADAQCRAAFPPYTQPRRGHWVACWHSERLYGAGA</sequence>
<dbReference type="PROSITE" id="PS00211">
    <property type="entry name" value="ABC_TRANSPORTER_1"/>
    <property type="match status" value="1"/>
</dbReference>
<keyword evidence="6 9" id="KW-0067">ATP-binding</keyword>
<dbReference type="GO" id="GO:0005524">
    <property type="term" value="F:ATP binding"/>
    <property type="evidence" value="ECO:0007669"/>
    <property type="project" value="UniProtKB-KW"/>
</dbReference>
<dbReference type="GO" id="GO:0015833">
    <property type="term" value="P:peptide transport"/>
    <property type="evidence" value="ECO:0007669"/>
    <property type="project" value="InterPro"/>
</dbReference>
<evidence type="ECO:0000259" key="8">
    <source>
        <dbReference type="PROSITE" id="PS50893"/>
    </source>
</evidence>
<gene>
    <name evidence="9" type="ORF">OL599_06435</name>
</gene>
<reference evidence="9" key="1">
    <citation type="submission" date="2022-09" db="EMBL/GenBank/DDBJ databases">
        <title>Rhodovastum sp. nov. RN2-1 isolated from soil in Seongnam, South Korea.</title>
        <authorList>
            <person name="Le N.T."/>
        </authorList>
    </citation>
    <scope>NUCLEOTIDE SEQUENCE</scope>
    <source>
        <strain evidence="9">RN2-1</strain>
    </source>
</reference>
<evidence type="ECO:0000256" key="4">
    <source>
        <dbReference type="ARBA" id="ARBA00022475"/>
    </source>
</evidence>
<reference evidence="9" key="2">
    <citation type="submission" date="2022-10" db="EMBL/GenBank/DDBJ databases">
        <authorList>
            <person name="Trinh H.N."/>
        </authorList>
    </citation>
    <scope>NUCLEOTIDE SEQUENCE</scope>
    <source>
        <strain evidence="9">RN2-1</strain>
    </source>
</reference>
<organism evidence="9 10">
    <name type="scientific">Limobrevibacterium gyesilva</name>
    <dbReference type="NCBI Taxonomy" id="2991712"/>
    <lineage>
        <taxon>Bacteria</taxon>
        <taxon>Pseudomonadati</taxon>
        <taxon>Pseudomonadota</taxon>
        <taxon>Alphaproteobacteria</taxon>
        <taxon>Acetobacterales</taxon>
        <taxon>Acetobacteraceae</taxon>
        <taxon>Limobrevibacterium</taxon>
    </lineage>
</organism>
<evidence type="ECO:0000256" key="6">
    <source>
        <dbReference type="ARBA" id="ARBA00022840"/>
    </source>
</evidence>
<dbReference type="SMART" id="SM00382">
    <property type="entry name" value="AAA"/>
    <property type="match status" value="1"/>
</dbReference>
<evidence type="ECO:0000313" key="9">
    <source>
        <dbReference type="EMBL" id="MCW3474212.1"/>
    </source>
</evidence>
<evidence type="ECO:0000256" key="5">
    <source>
        <dbReference type="ARBA" id="ARBA00022741"/>
    </source>
</evidence>
<evidence type="ECO:0000256" key="1">
    <source>
        <dbReference type="ARBA" id="ARBA00004417"/>
    </source>
</evidence>
<dbReference type="SUPFAM" id="SSF52540">
    <property type="entry name" value="P-loop containing nucleoside triphosphate hydrolases"/>
    <property type="match status" value="1"/>
</dbReference>
<feature type="domain" description="ABC transporter" evidence="8">
    <location>
        <begin position="14"/>
        <end position="262"/>
    </location>
</feature>
<evidence type="ECO:0000313" key="10">
    <source>
        <dbReference type="Proteomes" id="UP001165679"/>
    </source>
</evidence>
<dbReference type="GO" id="GO:0055085">
    <property type="term" value="P:transmembrane transport"/>
    <property type="evidence" value="ECO:0007669"/>
    <property type="project" value="UniProtKB-ARBA"/>
</dbReference>
<dbReference type="Pfam" id="PF00005">
    <property type="entry name" value="ABC_tran"/>
    <property type="match status" value="1"/>
</dbReference>
<dbReference type="CDD" id="cd03257">
    <property type="entry name" value="ABC_NikE_OppD_transporters"/>
    <property type="match status" value="1"/>
</dbReference>
<keyword evidence="4" id="KW-1003">Cell membrane</keyword>
<dbReference type="EMBL" id="JAPDNT010000003">
    <property type="protein sequence ID" value="MCW3474212.1"/>
    <property type="molecule type" value="Genomic_DNA"/>
</dbReference>
<dbReference type="InterPro" id="IPR017871">
    <property type="entry name" value="ABC_transporter-like_CS"/>
</dbReference>
<dbReference type="FunFam" id="3.40.50.300:FF:000016">
    <property type="entry name" value="Oligopeptide ABC transporter ATP-binding component"/>
    <property type="match status" value="1"/>
</dbReference>
<dbReference type="PANTHER" id="PTHR43297:SF2">
    <property type="entry name" value="DIPEPTIDE TRANSPORT ATP-BINDING PROTEIN DPPD"/>
    <property type="match status" value="1"/>
</dbReference>
<evidence type="ECO:0000256" key="2">
    <source>
        <dbReference type="ARBA" id="ARBA00005417"/>
    </source>
</evidence>
<dbReference type="InterPro" id="IPR027417">
    <property type="entry name" value="P-loop_NTPase"/>
</dbReference>
<dbReference type="NCBIfam" id="TIGR01727">
    <property type="entry name" value="oligo_HPY"/>
    <property type="match status" value="1"/>
</dbReference>
<dbReference type="Gene3D" id="3.40.50.300">
    <property type="entry name" value="P-loop containing nucleotide triphosphate hydrolases"/>
    <property type="match status" value="1"/>
</dbReference>
<accession>A0AA42CGQ2</accession>
<dbReference type="InterPro" id="IPR003439">
    <property type="entry name" value="ABC_transporter-like_ATP-bd"/>
</dbReference>
<dbReference type="InterPro" id="IPR013563">
    <property type="entry name" value="Oligopep_ABC_C"/>
</dbReference>
<keyword evidence="3" id="KW-0813">Transport</keyword>
<dbReference type="InterPro" id="IPR050388">
    <property type="entry name" value="ABC_Ni/Peptide_Import"/>
</dbReference>
<comment type="similarity">
    <text evidence="2">Belongs to the ABC transporter superfamily.</text>
</comment>
<protein>
    <submittedName>
        <fullName evidence="9">ABC transporter ATP-binding protein</fullName>
    </submittedName>
</protein>
<keyword evidence="7" id="KW-0472">Membrane</keyword>
<keyword evidence="10" id="KW-1185">Reference proteome</keyword>
<dbReference type="AlphaFoldDB" id="A0AA42CGQ2"/>
<evidence type="ECO:0000256" key="7">
    <source>
        <dbReference type="ARBA" id="ARBA00023136"/>
    </source>
</evidence>
<dbReference type="GO" id="GO:0005886">
    <property type="term" value="C:plasma membrane"/>
    <property type="evidence" value="ECO:0007669"/>
    <property type="project" value="UniProtKB-SubCell"/>
</dbReference>
<keyword evidence="5" id="KW-0547">Nucleotide-binding</keyword>
<dbReference type="Proteomes" id="UP001165679">
    <property type="component" value="Unassembled WGS sequence"/>
</dbReference>
<comment type="caution">
    <text evidence="9">The sequence shown here is derived from an EMBL/GenBank/DDBJ whole genome shotgun (WGS) entry which is preliminary data.</text>
</comment>
<dbReference type="InterPro" id="IPR003593">
    <property type="entry name" value="AAA+_ATPase"/>
</dbReference>
<comment type="subcellular location">
    <subcellularLocation>
        <location evidence="1">Cell inner membrane</location>
        <topology evidence="1">Peripheral membrane protein</topology>
    </subcellularLocation>
</comment>
<dbReference type="Pfam" id="PF08352">
    <property type="entry name" value="oligo_HPY"/>
    <property type="match status" value="1"/>
</dbReference>
<proteinExistence type="inferred from homology"/>
<dbReference type="GO" id="GO:0016887">
    <property type="term" value="F:ATP hydrolysis activity"/>
    <property type="evidence" value="ECO:0007669"/>
    <property type="project" value="InterPro"/>
</dbReference>
<name>A0AA42CGQ2_9PROT</name>
<dbReference type="PANTHER" id="PTHR43297">
    <property type="entry name" value="OLIGOPEPTIDE TRANSPORT ATP-BINDING PROTEIN APPD"/>
    <property type="match status" value="1"/>
</dbReference>
<dbReference type="PROSITE" id="PS50893">
    <property type="entry name" value="ABC_TRANSPORTER_2"/>
    <property type="match status" value="1"/>
</dbReference>
<evidence type="ECO:0000256" key="3">
    <source>
        <dbReference type="ARBA" id="ARBA00022448"/>
    </source>
</evidence>
<dbReference type="RefSeq" id="WP_264712837.1">
    <property type="nucleotide sequence ID" value="NZ_JAPDNT010000003.1"/>
</dbReference>